<comment type="caution">
    <text evidence="9">The sequence shown here is derived from an EMBL/GenBank/DDBJ whole genome shotgun (WGS) entry which is preliminary data.</text>
</comment>
<feature type="domain" description="Beta-galactosidase galactose-binding" evidence="8">
    <location>
        <begin position="517"/>
        <end position="577"/>
    </location>
</feature>
<reference evidence="9 10" key="1">
    <citation type="submission" date="2015-02" db="EMBL/GenBank/DDBJ databases">
        <title>Evolution of amylase-binding proteins of oral streptococcal species.</title>
        <authorList>
            <person name="Haase E.M."/>
        </authorList>
    </citation>
    <scope>NUCLEOTIDE SEQUENCE [LARGE SCALE GENOMIC DNA]</scope>
    <source>
        <strain evidence="10">UB10712</strain>
    </source>
</reference>
<gene>
    <name evidence="9" type="primary">bgaC</name>
    <name evidence="9" type="ORF">TZ88_00825</name>
</gene>
<protein>
    <submittedName>
        <fullName evidence="9">Beta-galactosidase 3</fullName>
        <ecNumber evidence="9">3.2.1.23</ecNumber>
    </submittedName>
</protein>
<dbReference type="InterPro" id="IPR026283">
    <property type="entry name" value="B-gal_1-like"/>
</dbReference>
<dbReference type="AlphaFoldDB" id="A0AB34SCY4"/>
<dbReference type="EC" id="3.2.1.23" evidence="9"/>
<dbReference type="Pfam" id="PF01301">
    <property type="entry name" value="Glyco_hydro_35"/>
    <property type="match status" value="1"/>
</dbReference>
<evidence type="ECO:0000259" key="6">
    <source>
        <dbReference type="Pfam" id="PF01301"/>
    </source>
</evidence>
<dbReference type="Gene3D" id="2.60.120.260">
    <property type="entry name" value="Galactose-binding domain-like"/>
    <property type="match status" value="2"/>
</dbReference>
<feature type="active site" description="Nucleophile" evidence="4">
    <location>
        <position position="249"/>
    </location>
</feature>
<dbReference type="Gene3D" id="3.20.20.80">
    <property type="entry name" value="Glycosidases"/>
    <property type="match status" value="1"/>
</dbReference>
<dbReference type="GO" id="GO:0005975">
    <property type="term" value="P:carbohydrate metabolic process"/>
    <property type="evidence" value="ECO:0007669"/>
    <property type="project" value="InterPro"/>
</dbReference>
<dbReference type="RefSeq" id="WP_048809670.1">
    <property type="nucleotide sequence ID" value="NZ_JYGN01000002.1"/>
</dbReference>
<dbReference type="InterPro" id="IPR048912">
    <property type="entry name" value="BetaGal1-like_ABD1"/>
</dbReference>
<dbReference type="InterPro" id="IPR001944">
    <property type="entry name" value="Glycoside_Hdrlase_35"/>
</dbReference>
<dbReference type="PIRSF" id="PIRSF006336">
    <property type="entry name" value="B-gal"/>
    <property type="match status" value="1"/>
</dbReference>
<evidence type="ECO:0000313" key="9">
    <source>
        <dbReference type="EMBL" id="KJQ66131.1"/>
    </source>
</evidence>
<dbReference type="InterPro" id="IPR048913">
    <property type="entry name" value="BetaGal_gal-bd"/>
</dbReference>
<dbReference type="PRINTS" id="PR00742">
    <property type="entry name" value="GLHYDRLASE35"/>
</dbReference>
<sequence length="608" mass="70377">MKEFSLKEGARLERFEVSDNFLLDQKQFKILSGAIHYFRVHPDDWHHSLYNLKALGFNTVETYVPWNVHEPEKGRFNFQGQLDLERFLQIAQDLGLYAIVRPSPFICAEWEFGGLPAWLLTEDMRIRSSDPRFIEAVAAYYDELLPRLTPRLLNRGGNILMMQVENEYGSYGEDKAYLRAVRDLMIERGVTCPLFTSDGPWRATLEAGTLIDEDLLVTGNFGSRADENFASMKEFFQEHDKKWPLMCMEFWDGWFNRWKEPIITRNPEELAEAVHEVLKQGSINLYMFHGGTNFGFMNGCSARGTIDLPQVTSYDYDALLNEAGNPTPKYFAVQKMLKTYYPEFPQMEPLVKGSFEQKNISLSDKVSLFETLANLAKPVQSLYPKKMEELGQNYGYLLYHTEADWDADQEKIRIIDGRDRMQLFIDQEHIATQYQTEIGADIFVDRQAKTKHSIDILVENMGRVNYGHKLLADTQRKGIRTGVCKDLHFMLDWQHYCLTLDQPEKIDFSKEWYPGHPAFYAFDFNLEMKALKDTYLDLTDFGKGVAFVNGVNIGRFWNVGPTLSLYIPHGLLQEGANRIIIFETEGEFKDSIHLVNQPTFKNIKGENL</sequence>
<evidence type="ECO:0000259" key="8">
    <source>
        <dbReference type="Pfam" id="PF21467"/>
    </source>
</evidence>
<dbReference type="FunFam" id="3.20.20.80:FF:000116">
    <property type="entry name" value="Beta-galactosidase 3"/>
    <property type="match status" value="1"/>
</dbReference>
<keyword evidence="2 9" id="KW-0378">Hydrolase</keyword>
<feature type="active site" description="Proton donor" evidence="4">
    <location>
        <position position="167"/>
    </location>
</feature>
<organism evidence="9 10">
    <name type="scientific">Streptococcus gordonii</name>
    <dbReference type="NCBI Taxonomy" id="1302"/>
    <lineage>
        <taxon>Bacteria</taxon>
        <taxon>Bacillati</taxon>
        <taxon>Bacillota</taxon>
        <taxon>Bacilli</taxon>
        <taxon>Lactobacillales</taxon>
        <taxon>Streptococcaceae</taxon>
        <taxon>Streptococcus</taxon>
    </lineage>
</organism>
<feature type="domain" description="Glycoside hydrolase 35 catalytic" evidence="6">
    <location>
        <begin position="20"/>
        <end position="339"/>
    </location>
</feature>
<proteinExistence type="inferred from homology"/>
<keyword evidence="3 9" id="KW-0326">Glycosidase</keyword>
<dbReference type="SUPFAM" id="SSF51445">
    <property type="entry name" value="(Trans)glycosidases"/>
    <property type="match status" value="1"/>
</dbReference>
<dbReference type="InterPro" id="IPR008979">
    <property type="entry name" value="Galactose-bd-like_sf"/>
</dbReference>
<dbReference type="Pfam" id="PF21317">
    <property type="entry name" value="BetaGal_ABD_1"/>
    <property type="match status" value="1"/>
</dbReference>
<dbReference type="InterPro" id="IPR031330">
    <property type="entry name" value="Gly_Hdrlase_35_cat"/>
</dbReference>
<evidence type="ECO:0000256" key="3">
    <source>
        <dbReference type="ARBA" id="ARBA00023295"/>
    </source>
</evidence>
<dbReference type="PANTHER" id="PTHR23421">
    <property type="entry name" value="BETA-GALACTOSIDASE RELATED"/>
    <property type="match status" value="1"/>
</dbReference>
<dbReference type="Proteomes" id="UP000033375">
    <property type="component" value="Unassembled WGS sequence"/>
</dbReference>
<evidence type="ECO:0000256" key="4">
    <source>
        <dbReference type="PIRSR" id="PIRSR006336-1"/>
    </source>
</evidence>
<dbReference type="SUPFAM" id="SSF49785">
    <property type="entry name" value="Galactose-binding domain-like"/>
    <property type="match status" value="1"/>
</dbReference>
<evidence type="ECO:0000256" key="2">
    <source>
        <dbReference type="ARBA" id="ARBA00022801"/>
    </source>
</evidence>
<name>A0AB34SCY4_STRGN</name>
<feature type="domain" description="Beta-galactosidase 1-like first all-beta" evidence="7">
    <location>
        <begin position="384"/>
        <end position="498"/>
    </location>
</feature>
<comment type="similarity">
    <text evidence="1 5">Belongs to the glycosyl hydrolase 35 family.</text>
</comment>
<dbReference type="GO" id="GO:0004565">
    <property type="term" value="F:beta-galactosidase activity"/>
    <property type="evidence" value="ECO:0007669"/>
    <property type="project" value="UniProtKB-EC"/>
</dbReference>
<dbReference type="EMBL" id="JYGN01000002">
    <property type="protein sequence ID" value="KJQ66131.1"/>
    <property type="molecule type" value="Genomic_DNA"/>
</dbReference>
<dbReference type="InterPro" id="IPR017853">
    <property type="entry name" value="GH"/>
</dbReference>
<evidence type="ECO:0000256" key="1">
    <source>
        <dbReference type="ARBA" id="ARBA00009809"/>
    </source>
</evidence>
<evidence type="ECO:0000313" key="10">
    <source>
        <dbReference type="Proteomes" id="UP000033375"/>
    </source>
</evidence>
<evidence type="ECO:0000259" key="7">
    <source>
        <dbReference type="Pfam" id="PF21317"/>
    </source>
</evidence>
<dbReference type="Pfam" id="PF21467">
    <property type="entry name" value="BetaGal_gal-bd"/>
    <property type="match status" value="1"/>
</dbReference>
<evidence type="ECO:0000256" key="5">
    <source>
        <dbReference type="RuleBase" id="RU003679"/>
    </source>
</evidence>
<accession>A0AB34SCY4</accession>